<dbReference type="HOGENOM" id="CLU_074814_1_1_9"/>
<proteinExistence type="predicted"/>
<dbReference type="GeneID" id="63971929"/>
<protein>
    <submittedName>
        <fullName evidence="2">Ser/Thr phosphatase family protein</fullName>
    </submittedName>
</protein>
<evidence type="ECO:0000313" key="3">
    <source>
        <dbReference type="Proteomes" id="UP000004459"/>
    </source>
</evidence>
<evidence type="ECO:0000259" key="1">
    <source>
        <dbReference type="Pfam" id="PF00149"/>
    </source>
</evidence>
<name>G9YWL3_FLAPL</name>
<accession>G9YWL3</accession>
<reference evidence="2 3" key="1">
    <citation type="submission" date="2011-08" db="EMBL/GenBank/DDBJ databases">
        <authorList>
            <person name="Weinstock G."/>
            <person name="Sodergren E."/>
            <person name="Clifton S."/>
            <person name="Fulton L."/>
            <person name="Fulton B."/>
            <person name="Courtney L."/>
            <person name="Fronick C."/>
            <person name="Harrison M."/>
            <person name="Strong C."/>
            <person name="Farmer C."/>
            <person name="Delahaunty K."/>
            <person name="Markovic C."/>
            <person name="Hall O."/>
            <person name="Minx P."/>
            <person name="Tomlinson C."/>
            <person name="Mitreva M."/>
            <person name="Hou S."/>
            <person name="Chen J."/>
            <person name="Wollam A."/>
            <person name="Pepin K.H."/>
            <person name="Johnson M."/>
            <person name="Bhonagiri V."/>
            <person name="Zhang X."/>
            <person name="Suruliraj S."/>
            <person name="Warren W."/>
            <person name="Chinwalla A."/>
            <person name="Mardis E.R."/>
            <person name="Wilson R.K."/>
        </authorList>
    </citation>
    <scope>NUCLEOTIDE SEQUENCE [LARGE SCALE GENOMIC DNA]</scope>
    <source>
        <strain evidence="2 3">ATCC 29863</strain>
    </source>
</reference>
<dbReference type="AlphaFoldDB" id="G9YWL3"/>
<evidence type="ECO:0000313" key="2">
    <source>
        <dbReference type="EMBL" id="EHM38584.1"/>
    </source>
</evidence>
<gene>
    <name evidence="2" type="ORF">HMPREF0372_03929</name>
</gene>
<dbReference type="InterPro" id="IPR029052">
    <property type="entry name" value="Metallo-depent_PP-like"/>
</dbReference>
<comment type="caution">
    <text evidence="2">The sequence shown here is derived from an EMBL/GenBank/DDBJ whole genome shotgun (WGS) entry which is preliminary data.</text>
</comment>
<dbReference type="PATRIC" id="fig|411475.3.peg.3395"/>
<dbReference type="RefSeq" id="WP_007495131.1">
    <property type="nucleotide sequence ID" value="NZ_JH417844.1"/>
</dbReference>
<dbReference type="Pfam" id="PF00149">
    <property type="entry name" value="Metallophos"/>
    <property type="match status" value="1"/>
</dbReference>
<sequence>MKIFATGDTHGNLERFRPEYFPEGGELTKEDVVLQLGDFGGVWFGDERDDEALDWLEGLPFTVAFVSGNHENYDALVKYPIENWHGGRVQPIRPHVLHLMRGQVFELTGRTFFTMGGAASHDIEDGILSLDDPNFERKYLTLKQKEHTRFRIDHLSWWREELPLEEEYAEAHKNLDAHGWTADYILTHCAPTSIALQFSRHNTADRLTDFFQEVKDRAQYHYWLFGHYHGNKAIDTKHILLWEQIVQIL</sequence>
<dbReference type="InterPro" id="IPR004843">
    <property type="entry name" value="Calcineurin-like_PHP"/>
</dbReference>
<dbReference type="GO" id="GO:0016787">
    <property type="term" value="F:hydrolase activity"/>
    <property type="evidence" value="ECO:0007669"/>
    <property type="project" value="InterPro"/>
</dbReference>
<organism evidence="2 3">
    <name type="scientific">Flavonifractor plautii ATCC 29863</name>
    <dbReference type="NCBI Taxonomy" id="411475"/>
    <lineage>
        <taxon>Bacteria</taxon>
        <taxon>Bacillati</taxon>
        <taxon>Bacillota</taxon>
        <taxon>Clostridia</taxon>
        <taxon>Eubacteriales</taxon>
        <taxon>Oscillospiraceae</taxon>
        <taxon>Flavonifractor</taxon>
    </lineage>
</organism>
<dbReference type="Proteomes" id="UP000004459">
    <property type="component" value="Unassembled WGS sequence"/>
</dbReference>
<dbReference type="CDD" id="cd00838">
    <property type="entry name" value="MPP_superfamily"/>
    <property type="match status" value="1"/>
</dbReference>
<dbReference type="EMBL" id="AGCK01000321">
    <property type="protein sequence ID" value="EHM38584.1"/>
    <property type="molecule type" value="Genomic_DNA"/>
</dbReference>
<dbReference type="SUPFAM" id="SSF56300">
    <property type="entry name" value="Metallo-dependent phosphatases"/>
    <property type="match status" value="1"/>
</dbReference>
<feature type="domain" description="Calcineurin-like phosphoesterase" evidence="1">
    <location>
        <begin position="1"/>
        <end position="230"/>
    </location>
</feature>
<dbReference type="Gene3D" id="3.60.21.10">
    <property type="match status" value="1"/>
</dbReference>